<organism evidence="1">
    <name type="scientific">Desertifilum tharense IPPAS B-1220</name>
    <dbReference type="NCBI Taxonomy" id="1781255"/>
    <lineage>
        <taxon>Bacteria</taxon>
        <taxon>Bacillati</taxon>
        <taxon>Cyanobacteriota</taxon>
        <taxon>Cyanophyceae</taxon>
        <taxon>Desertifilales</taxon>
        <taxon>Desertifilaceae</taxon>
        <taxon>Desertifilum</taxon>
    </lineage>
</organism>
<name>A0A1E5QDM2_9CYAN</name>
<dbReference type="AlphaFoldDB" id="A0A1E5QDM2"/>
<accession>A0A1E5QDM2</accession>
<dbReference type="EMBL" id="MJGC01000115">
    <property type="protein sequence ID" value="OEJ72711.1"/>
    <property type="molecule type" value="Genomic_DNA"/>
</dbReference>
<reference evidence="1" key="1">
    <citation type="submission" date="2016-09" db="EMBL/GenBank/DDBJ databases">
        <title>Draft genome of thermotolerant cyanobacterium Desertifilum sp. strain IPPAS B-1220.</title>
        <authorList>
            <person name="Sinetova M.A."/>
            <person name="Bolakhan K."/>
            <person name="Zayadan B.K."/>
            <person name="Mironov K.S."/>
            <person name="Ustinova V."/>
            <person name="Kupriyanova E.V."/>
            <person name="Sidorov R.A."/>
            <person name="Skrypnik A.N."/>
            <person name="Gogoleva N.E."/>
            <person name="Gogolev Y.V."/>
            <person name="Los D.A."/>
        </authorList>
    </citation>
    <scope>NUCLEOTIDE SEQUENCE [LARGE SCALE GENOMIC DNA]</scope>
    <source>
        <strain evidence="1">IPPAS B-1220</strain>
    </source>
</reference>
<comment type="caution">
    <text evidence="1">The sequence shown here is derived from an EMBL/GenBank/DDBJ whole genome shotgun (WGS) entry which is preliminary data.</text>
</comment>
<gene>
    <name evidence="1" type="ORF">BH720_23525</name>
</gene>
<evidence type="ECO:0000313" key="1">
    <source>
        <dbReference type="EMBL" id="OEJ72711.1"/>
    </source>
</evidence>
<proteinExistence type="predicted"/>
<sequence length="137" mass="15144">MGKRGVGGKECKVPSSEFRVGRRGWGKGVQSSEFRVPSGKKRMGGWGDGRMGGRKVNWLYLLAILPLGVQAMEQGSWELGVGGWGRRGWEGWGMGGELAIVLDIYSQYCHSACKLWNKRTPFPTQHAVARKLAREHG</sequence>
<protein>
    <submittedName>
        <fullName evidence="1">Uncharacterized protein</fullName>
    </submittedName>
</protein>